<protein>
    <recommendedName>
        <fullName evidence="1">CMP/dCMP-type deaminase domain-containing protein</fullName>
    </recommendedName>
</protein>
<evidence type="ECO:0000313" key="3">
    <source>
        <dbReference type="Proteomes" id="UP000218209"/>
    </source>
</evidence>
<dbReference type="PROSITE" id="PS51747">
    <property type="entry name" value="CYT_DCMP_DEAMINASES_2"/>
    <property type="match status" value="1"/>
</dbReference>
<dbReference type="CDD" id="cd01285">
    <property type="entry name" value="nucleoside_deaminase"/>
    <property type="match status" value="1"/>
</dbReference>
<accession>A0A1X6PAM7</accession>
<dbReference type="InterPro" id="IPR016193">
    <property type="entry name" value="Cytidine_deaminase-like"/>
</dbReference>
<evidence type="ECO:0000313" key="2">
    <source>
        <dbReference type="EMBL" id="OSX77908.1"/>
    </source>
</evidence>
<reference evidence="2 3" key="1">
    <citation type="submission" date="2017-03" db="EMBL/GenBank/DDBJ databases">
        <title>WGS assembly of Porphyra umbilicalis.</title>
        <authorList>
            <person name="Brawley S.H."/>
            <person name="Blouin N.A."/>
            <person name="Ficko-Blean E."/>
            <person name="Wheeler G.L."/>
            <person name="Lohr M."/>
            <person name="Goodson H.V."/>
            <person name="Jenkins J.W."/>
            <person name="Blaby-Haas C.E."/>
            <person name="Helliwell K.E."/>
            <person name="Chan C."/>
            <person name="Marriage T."/>
            <person name="Bhattacharya D."/>
            <person name="Klein A.S."/>
            <person name="Badis Y."/>
            <person name="Brodie J."/>
            <person name="Cao Y."/>
            <person name="Collen J."/>
            <person name="Dittami S.M."/>
            <person name="Gachon C.M."/>
            <person name="Green B.R."/>
            <person name="Karpowicz S."/>
            <person name="Kim J.W."/>
            <person name="Kudahl U."/>
            <person name="Lin S."/>
            <person name="Michel G."/>
            <person name="Mittag M."/>
            <person name="Olson B.J."/>
            <person name="Pangilinan J."/>
            <person name="Peng Y."/>
            <person name="Qiu H."/>
            <person name="Shu S."/>
            <person name="Singer J.T."/>
            <person name="Smith A.G."/>
            <person name="Sprecher B.N."/>
            <person name="Wagner V."/>
            <person name="Wang W."/>
            <person name="Wang Z.-Y."/>
            <person name="Yan J."/>
            <person name="Yarish C."/>
            <person name="Zoeuner-Riek S."/>
            <person name="Zhuang Y."/>
            <person name="Zou Y."/>
            <person name="Lindquist E.A."/>
            <person name="Grimwood J."/>
            <person name="Barry K."/>
            <person name="Rokhsar D.S."/>
            <person name="Schmutz J."/>
            <person name="Stiller J.W."/>
            <person name="Grossman A.R."/>
            <person name="Prochnik S.E."/>
        </authorList>
    </citation>
    <scope>NUCLEOTIDE SEQUENCE [LARGE SCALE GENOMIC DNA]</scope>
    <source>
        <strain evidence="2">4086291</strain>
    </source>
</reference>
<dbReference type="Proteomes" id="UP000218209">
    <property type="component" value="Unassembled WGS sequence"/>
</dbReference>
<dbReference type="SUPFAM" id="SSF53927">
    <property type="entry name" value="Cytidine deaminase-like"/>
    <property type="match status" value="1"/>
</dbReference>
<gene>
    <name evidence="2" type="ORF">BU14_0127s0006</name>
</gene>
<sequence length="179" mass="18437">MGDTESAGDAASLPDYLGMAIDEALKGVACGDGGPFGALVLHPSTGEVLALSHNCVLSTHDPTAHAEVVAIRTATAKRGSWDLSDCILYASCRPCPMCYGASAWAKLPRVEYAAGAEDAASVGFDDKAMWDAVGREGGSGGGGAASPGEMVVAHKAHDRKMEPFMAFLKAKDEGKSSLY</sequence>
<feature type="domain" description="CMP/dCMP-type deaminase" evidence="1">
    <location>
        <begin position="11"/>
        <end position="136"/>
    </location>
</feature>
<dbReference type="Gene3D" id="3.40.140.10">
    <property type="entry name" value="Cytidine Deaminase, domain 2"/>
    <property type="match status" value="1"/>
</dbReference>
<name>A0A1X6PAM7_PORUM</name>
<dbReference type="GO" id="GO:0006152">
    <property type="term" value="P:purine nucleoside catabolic process"/>
    <property type="evidence" value="ECO:0007669"/>
    <property type="project" value="TreeGrafter"/>
</dbReference>
<proteinExistence type="predicted"/>
<dbReference type="InterPro" id="IPR002125">
    <property type="entry name" value="CMP_dCMP_dom"/>
</dbReference>
<dbReference type="GO" id="GO:0047974">
    <property type="term" value="F:guanosine deaminase activity"/>
    <property type="evidence" value="ECO:0007669"/>
    <property type="project" value="TreeGrafter"/>
</dbReference>
<organism evidence="2 3">
    <name type="scientific">Porphyra umbilicalis</name>
    <name type="common">Purple laver</name>
    <name type="synonym">Red alga</name>
    <dbReference type="NCBI Taxonomy" id="2786"/>
    <lineage>
        <taxon>Eukaryota</taxon>
        <taxon>Rhodophyta</taxon>
        <taxon>Bangiophyceae</taxon>
        <taxon>Bangiales</taxon>
        <taxon>Bangiaceae</taxon>
        <taxon>Porphyra</taxon>
    </lineage>
</organism>
<dbReference type="OrthoDB" id="408702at2759"/>
<keyword evidence="3" id="KW-1185">Reference proteome</keyword>
<dbReference type="AlphaFoldDB" id="A0A1X6PAM7"/>
<dbReference type="Pfam" id="PF00383">
    <property type="entry name" value="dCMP_cyt_deam_1"/>
    <property type="match status" value="1"/>
</dbReference>
<dbReference type="PANTHER" id="PTHR11079:SF161">
    <property type="entry name" value="CMP_DCMP-TYPE DEAMINASE DOMAIN-CONTAINING PROTEIN"/>
    <property type="match status" value="1"/>
</dbReference>
<dbReference type="PANTHER" id="PTHR11079">
    <property type="entry name" value="CYTOSINE DEAMINASE FAMILY MEMBER"/>
    <property type="match status" value="1"/>
</dbReference>
<dbReference type="EMBL" id="KV918824">
    <property type="protein sequence ID" value="OSX77908.1"/>
    <property type="molecule type" value="Genomic_DNA"/>
</dbReference>
<evidence type="ECO:0000259" key="1">
    <source>
        <dbReference type="PROSITE" id="PS51747"/>
    </source>
</evidence>